<dbReference type="InterPro" id="IPR025714">
    <property type="entry name" value="Methyltranfer_dom"/>
</dbReference>
<evidence type="ECO:0000259" key="1">
    <source>
        <dbReference type="Pfam" id="PF13383"/>
    </source>
</evidence>
<sequence length="304" mass="35703">MAIDELNCSVNCRRGSVTCQTRGLHLEPRDVEPTCPTVPEKRCRAWGRSALQRRDGDWLWQLGSLDKFFDYLDNPHGHCLHKSLVGGRIEEKQKKIYMDGQKVVCTDPPFIMKPDSCKVFSFGIRMTHYEFELTMADFGCKVFIFDPEADRKTVEEMHPNFKMQLLRIGDDRRERRGSSSIHEWRRMSSIIDSELRSNKSYSIDYLKLDVQGDELNFLEEIITKRTRILIRFKQISIKINIGVIGTPSWADVDRYHRYFVSLERRGYRLFSSTADPVQHVRFILPEENRIANTHYDLVWGKCEE</sequence>
<evidence type="ECO:0000313" key="3">
    <source>
        <dbReference type="RefSeq" id="XP_047736249.1"/>
    </source>
</evidence>
<evidence type="ECO:0000313" key="2">
    <source>
        <dbReference type="Proteomes" id="UP000694843"/>
    </source>
</evidence>
<organism evidence="2 3">
    <name type="scientific">Hyalella azteca</name>
    <name type="common">Amphipod</name>
    <dbReference type="NCBI Taxonomy" id="294128"/>
    <lineage>
        <taxon>Eukaryota</taxon>
        <taxon>Metazoa</taxon>
        <taxon>Ecdysozoa</taxon>
        <taxon>Arthropoda</taxon>
        <taxon>Crustacea</taxon>
        <taxon>Multicrustacea</taxon>
        <taxon>Malacostraca</taxon>
        <taxon>Eumalacostraca</taxon>
        <taxon>Peracarida</taxon>
        <taxon>Amphipoda</taxon>
        <taxon>Senticaudata</taxon>
        <taxon>Talitrida</taxon>
        <taxon>Talitroidea</taxon>
        <taxon>Hyalellidae</taxon>
        <taxon>Hyalella</taxon>
    </lineage>
</organism>
<protein>
    <submittedName>
        <fullName evidence="3">Probable methyltransferase-like protein 24</fullName>
    </submittedName>
</protein>
<dbReference type="OMA" id="SSSIHEW"/>
<dbReference type="RefSeq" id="XP_047736249.1">
    <property type="nucleotide sequence ID" value="XM_047880293.1"/>
</dbReference>
<dbReference type="Proteomes" id="UP000694843">
    <property type="component" value="Unplaced"/>
</dbReference>
<dbReference type="AlphaFoldDB" id="A0A979FH31"/>
<keyword evidence="2" id="KW-1185">Reference proteome</keyword>
<dbReference type="PANTHER" id="PTHR32026">
    <property type="entry name" value="METHYLTRANSFERASE-LIKE PROTEIN 24"/>
    <property type="match status" value="1"/>
</dbReference>
<feature type="domain" description="Methyltransferase" evidence="1">
    <location>
        <begin position="97"/>
        <end position="276"/>
    </location>
</feature>
<gene>
    <name evidence="3" type="primary">LOC108682565</name>
</gene>
<proteinExistence type="predicted"/>
<dbReference type="KEGG" id="hazt:108682565"/>
<dbReference type="Pfam" id="PF13383">
    <property type="entry name" value="Methyltransf_22"/>
    <property type="match status" value="1"/>
</dbReference>
<dbReference type="GeneID" id="108682565"/>
<name>A0A979FH31_HYAAZ</name>
<dbReference type="OrthoDB" id="10006218at2759"/>
<accession>A0A979FH31</accession>
<dbReference type="InterPro" id="IPR026913">
    <property type="entry name" value="METTL24"/>
</dbReference>
<dbReference type="PANTHER" id="PTHR32026:SF10">
    <property type="entry name" value="METHYLTRANSFERASE-LIKE PROTEIN 24-RELATED"/>
    <property type="match status" value="1"/>
</dbReference>
<reference evidence="3" key="1">
    <citation type="submission" date="2025-08" db="UniProtKB">
        <authorList>
            <consortium name="RefSeq"/>
        </authorList>
    </citation>
    <scope>IDENTIFICATION</scope>
    <source>
        <tissue evidence="3">Whole organism</tissue>
    </source>
</reference>